<dbReference type="EMBL" id="JH993017">
    <property type="protein sequence ID" value="EKX42317.1"/>
    <property type="molecule type" value="Genomic_DNA"/>
</dbReference>
<feature type="transmembrane region" description="Helical" evidence="12">
    <location>
        <begin position="34"/>
        <end position="51"/>
    </location>
</feature>
<dbReference type="SMR" id="L1J207"/>
<evidence type="ECO:0000256" key="11">
    <source>
        <dbReference type="SAM" id="MobiDB-lite"/>
    </source>
</evidence>
<evidence type="ECO:0000256" key="4">
    <source>
        <dbReference type="ARBA" id="ARBA00022606"/>
    </source>
</evidence>
<dbReference type="GeneID" id="17298943"/>
<dbReference type="InterPro" id="IPR001425">
    <property type="entry name" value="Arc/bac/fun_rhodopsins"/>
</dbReference>
<dbReference type="PaxDb" id="55529-EKX42317"/>
<keyword evidence="8" id="KW-0157">Chromophore</keyword>
<evidence type="ECO:0000313" key="14">
    <source>
        <dbReference type="EnsemblProtists" id="EKX42317"/>
    </source>
</evidence>
<feature type="transmembrane region" description="Helical" evidence="12">
    <location>
        <begin position="126"/>
        <end position="143"/>
    </location>
</feature>
<feature type="transmembrane region" description="Helical" evidence="12">
    <location>
        <begin position="195"/>
        <end position="213"/>
    </location>
</feature>
<evidence type="ECO:0000256" key="8">
    <source>
        <dbReference type="ARBA" id="ARBA00022991"/>
    </source>
</evidence>
<dbReference type="GO" id="GO:0005886">
    <property type="term" value="C:plasma membrane"/>
    <property type="evidence" value="ECO:0007669"/>
    <property type="project" value="TreeGrafter"/>
</dbReference>
<organism evidence="13">
    <name type="scientific">Guillardia theta (strain CCMP2712)</name>
    <name type="common">Cryptophyte</name>
    <dbReference type="NCBI Taxonomy" id="905079"/>
    <lineage>
        <taxon>Eukaryota</taxon>
        <taxon>Cryptophyceae</taxon>
        <taxon>Pyrenomonadales</taxon>
        <taxon>Geminigeraceae</taxon>
        <taxon>Guillardia</taxon>
    </lineage>
</organism>
<dbReference type="GO" id="GO:0007602">
    <property type="term" value="P:phototransduction"/>
    <property type="evidence" value="ECO:0000314"/>
    <property type="project" value="FlyBase"/>
</dbReference>
<evidence type="ECO:0000313" key="15">
    <source>
        <dbReference type="Proteomes" id="UP000011087"/>
    </source>
</evidence>
<evidence type="ECO:0000313" key="13">
    <source>
        <dbReference type="EMBL" id="EKX42317.1"/>
    </source>
</evidence>
<accession>L1J207</accession>
<dbReference type="PANTHER" id="PTHR28286:SF2">
    <property type="entry name" value="BACTERIORHODOPSIN _OPSIN, NOPA (EUROFUNG)"/>
    <property type="match status" value="1"/>
</dbReference>
<dbReference type="GO" id="GO:0042802">
    <property type="term" value="F:identical protein binding"/>
    <property type="evidence" value="ECO:0000353"/>
    <property type="project" value="IntAct"/>
</dbReference>
<keyword evidence="6" id="KW-0681">Retinal protein</keyword>
<dbReference type="GO" id="GO:0010461">
    <property type="term" value="F:light-activated monoatomic ion channel activity"/>
    <property type="evidence" value="ECO:0000314"/>
    <property type="project" value="FlyBase"/>
</dbReference>
<evidence type="ECO:0000256" key="12">
    <source>
        <dbReference type="SAM" id="Phobius"/>
    </source>
</evidence>
<dbReference type="TCDB" id="3.E.1.8.1">
    <property type="family name" value="the ion-translocating microbial rhodopsin (mr) family"/>
</dbReference>
<dbReference type="PRINTS" id="PR00251">
    <property type="entry name" value="BACTRLOPSIN"/>
</dbReference>
<evidence type="ECO:0000256" key="1">
    <source>
        <dbReference type="ARBA" id="ARBA00004141"/>
    </source>
</evidence>
<gene>
    <name evidence="13" type="ORF">GUITHDRAFT_111593</name>
</gene>
<evidence type="ECO:0000256" key="10">
    <source>
        <dbReference type="ARBA" id="ARBA00023170"/>
    </source>
</evidence>
<reference evidence="17" key="5">
    <citation type="journal article" date="2019" name="Elife">
        <title>Crystal structure of a natural light-gated anion channelrhodopsin.</title>
        <authorList>
            <person name="Li H."/>
            <person name="Huang C.Y."/>
            <person name="Govorunova E.G."/>
            <person name="Schafer C.T."/>
            <person name="Sineshchekov O.A."/>
            <person name="Wang M."/>
            <person name="Zheng L."/>
            <person name="Spudich J.L."/>
        </authorList>
    </citation>
    <scope>X-RAY CRYSTALLOGRAPHY (2.90 ANGSTROMS) OF 1-295</scope>
    <scope>DISULFIDE BONDS</scope>
</reference>
<evidence type="ECO:0000256" key="9">
    <source>
        <dbReference type="ARBA" id="ARBA00023136"/>
    </source>
</evidence>
<evidence type="ECO:0007829" key="16">
    <source>
        <dbReference type="PDB" id="6CSM"/>
    </source>
</evidence>
<dbReference type="Gene3D" id="1.20.1070.10">
    <property type="entry name" value="Rhodopsin 7-helix transmembrane proteins"/>
    <property type="match status" value="1"/>
</dbReference>
<evidence type="ECO:0000256" key="7">
    <source>
        <dbReference type="ARBA" id="ARBA00022989"/>
    </source>
</evidence>
<keyword evidence="3" id="KW-0600">Photoreceptor protein</keyword>
<feature type="disulfide bond" evidence="16 17">
    <location>
        <begin position="21"/>
        <end position="219"/>
    </location>
</feature>
<reference evidence="16" key="4">
    <citation type="journal article" date="2018" name="Nature">
        <title>Structural mechanisms of selectivity and gating in anion channelrhodopsins.</title>
        <authorList>
            <person name="Kato H.E."/>
            <person name="Kim Y.S."/>
            <person name="Paggi J.M."/>
            <person name="Evans K.E."/>
            <person name="Allen W.E."/>
            <person name="Richardson C."/>
            <person name="Inoue K."/>
            <person name="Ito S."/>
            <person name="Ramakrishnan C."/>
            <person name="Fenno L.E."/>
            <person name="Yamashita K."/>
            <person name="Hilger D."/>
            <person name="Lee S.Y."/>
            <person name="Berndt A."/>
            <person name="Shen K."/>
            <person name="Kandori H."/>
            <person name="Dror R.O."/>
            <person name="Kobilka B.K."/>
            <person name="Deisseroth K."/>
        </authorList>
    </citation>
    <scope>X-RAY CRYSTALLOGRAPHY (2.90 ANGSTROMS) OF 4-280</scope>
    <scope>DISULFIDE BONDS</scope>
</reference>
<feature type="compositionally biased region" description="Basic and acidic residues" evidence="11">
    <location>
        <begin position="376"/>
        <end position="404"/>
    </location>
</feature>
<feature type="transmembrane region" description="Helical" evidence="12">
    <location>
        <begin position="95"/>
        <end position="114"/>
    </location>
</feature>
<keyword evidence="16 17" id="KW-0002">3D-structure</keyword>
<comment type="subcellular location">
    <subcellularLocation>
        <location evidence="1">Membrane</location>
        <topology evidence="1">Multi-pass membrane protein</topology>
    </subcellularLocation>
</comment>
<dbReference type="PDB" id="7L1E">
    <property type="method" value="X-ray"/>
    <property type="resolution" value="3.20 A"/>
    <property type="chains" value="A/B=4-272"/>
</dbReference>
<evidence type="ECO:0000256" key="5">
    <source>
        <dbReference type="ARBA" id="ARBA00022692"/>
    </source>
</evidence>
<dbReference type="SUPFAM" id="SSF81321">
    <property type="entry name" value="Family A G protein-coupled receptor-like"/>
    <property type="match status" value="1"/>
</dbReference>
<protein>
    <submittedName>
        <fullName evidence="13 14">Uncharacterized protein</fullName>
    </submittedName>
</protein>
<feature type="compositionally biased region" description="Basic and acidic residues" evidence="11">
    <location>
        <begin position="416"/>
        <end position="438"/>
    </location>
</feature>
<evidence type="ECO:0007829" key="18">
    <source>
        <dbReference type="PDB" id="7L1E"/>
    </source>
</evidence>
<dbReference type="RefSeq" id="XP_005829297.1">
    <property type="nucleotide sequence ID" value="XM_005829240.1"/>
</dbReference>
<dbReference type="HOGENOM" id="CLU_626205_0_0_1"/>
<reference evidence="18" key="6">
    <citation type="journal article" date="2021" name="Elife">
        <title>The crystal structure of bromide-bound &lt;i&gt;Gt&lt;/i&gt;ACR1 reveals a pre-activated state in the transmembrane anion tunnel.</title>
        <authorList>
            <person name="Li H."/>
            <person name="Huang C.Y."/>
            <person name="Govorunova E.G."/>
            <person name="Sineshchekov O.A."/>
            <person name="Yi A."/>
            <person name="Rothschild K.J."/>
            <person name="Wang M."/>
            <person name="Zheng L."/>
            <person name="Spudich J.L."/>
        </authorList>
    </citation>
    <scope>X-RAY CRYSTALLOGRAPHY (3.20 ANGSTROMS) OF 4-272</scope>
    <scope>DISULFIDE BONDS</scope>
</reference>
<keyword evidence="9 12" id="KW-0472">Membrane</keyword>
<dbReference type="PANTHER" id="PTHR28286">
    <property type="match status" value="1"/>
</dbReference>
<dbReference type="KEGG" id="gtt:GUITHDRAFT_111593"/>
<keyword evidence="4" id="KW-0716">Sensory transduction</keyword>
<sequence length="438" mass="49902">MSSITCDPAIYGEWSRENQFCVEKSLITLDGIKYVQLVMAVVSACQVFFMVTRAPKVPWEAIYLPTTEMITYSLAFTGNGYIRVANGKYLPWARMASWLCTCPIMLGLVSNMALVKYKSIPLNPMMIAASSICTVFGITASVVLDPLHVWLYCFISSIFFIFEMVVAFAIFAITIHDFQTIGSPMSLKVVERLKLMRIVFYVSWMAYPILWSFSSTGACIMSENTSSVLYLLGDALCKNTYGILLWATTWGLLNGKWDRDYVKGRNVDGTLMPEYEQDLEKGNTERYEDARAGETFEVKMFGRTLTSVRRSRRRPRRDIVFNGGDRNRLSDSDSERRRRRKKYQRKDSESENSSDESMGSEHEKNRRKGKKKNKENRRSAPPKEDSTSDTLRDAEIKRIMDLMKRNAGSDIPGLDGDGRLRDDGGLIPTRNEEHDDSA</sequence>
<evidence type="ECO:0000256" key="2">
    <source>
        <dbReference type="ARBA" id="ARBA00008130"/>
    </source>
</evidence>
<dbReference type="PDBsum" id="6EDQ"/>
<feature type="compositionally biased region" description="Basic and acidic residues" evidence="11">
    <location>
        <begin position="325"/>
        <end position="336"/>
    </location>
</feature>
<dbReference type="PDB" id="6EDQ">
    <property type="method" value="X-ray"/>
    <property type="resolution" value="2.90 A"/>
    <property type="chains" value="A/B=1-295"/>
</dbReference>
<evidence type="ECO:0000256" key="3">
    <source>
        <dbReference type="ARBA" id="ARBA00022543"/>
    </source>
</evidence>
<keyword evidence="10" id="KW-0675">Receptor</keyword>
<proteinExistence type="evidence at protein level"/>
<feature type="region of interest" description="Disordered" evidence="11">
    <location>
        <begin position="307"/>
        <end position="438"/>
    </location>
</feature>
<evidence type="ECO:0000256" key="6">
    <source>
        <dbReference type="ARBA" id="ARBA00022925"/>
    </source>
</evidence>
<keyword evidence="7 12" id="KW-1133">Transmembrane helix</keyword>
<name>L1J207_GUITC</name>
<dbReference type="GO" id="GO:0009881">
    <property type="term" value="F:photoreceptor activity"/>
    <property type="evidence" value="ECO:0007669"/>
    <property type="project" value="UniProtKB-KW"/>
</dbReference>
<keyword evidence="5 12" id="KW-0812">Transmembrane</keyword>
<dbReference type="PDBsum" id="6CSM"/>
<dbReference type="Pfam" id="PF01036">
    <property type="entry name" value="Bac_rhodopsin"/>
    <property type="match status" value="1"/>
</dbReference>
<evidence type="ECO:0007829" key="17">
    <source>
        <dbReference type="PDB" id="6EDQ"/>
    </source>
</evidence>
<feature type="disulfide bond" description="Interchain" evidence="16 17">
    <location>
        <position position="6"/>
    </location>
</feature>
<dbReference type="AlphaFoldDB" id="L1J207"/>
<dbReference type="EnsemblProtists" id="EKX42317">
    <property type="protein sequence ID" value="EKX42317"/>
    <property type="gene ID" value="GUITHDRAFT_111593"/>
</dbReference>
<keyword evidence="15" id="KW-1185">Reference proteome</keyword>
<reference evidence="15" key="2">
    <citation type="submission" date="2012-11" db="EMBL/GenBank/DDBJ databases">
        <authorList>
            <person name="Kuo A."/>
            <person name="Curtis B.A."/>
            <person name="Tanifuji G."/>
            <person name="Burki F."/>
            <person name="Gruber A."/>
            <person name="Irimia M."/>
            <person name="Maruyama S."/>
            <person name="Arias M.C."/>
            <person name="Ball S.G."/>
            <person name="Gile G.H."/>
            <person name="Hirakawa Y."/>
            <person name="Hopkins J.F."/>
            <person name="Rensing S.A."/>
            <person name="Schmutz J."/>
            <person name="Symeonidi A."/>
            <person name="Elias M."/>
            <person name="Eveleigh R.J."/>
            <person name="Herman E.K."/>
            <person name="Klute M.J."/>
            <person name="Nakayama T."/>
            <person name="Obornik M."/>
            <person name="Reyes-Prieto A."/>
            <person name="Armbrust E.V."/>
            <person name="Aves S.J."/>
            <person name="Beiko R.G."/>
            <person name="Coutinho P."/>
            <person name="Dacks J.B."/>
            <person name="Durnford D.G."/>
            <person name="Fast N.M."/>
            <person name="Green B.R."/>
            <person name="Grisdale C."/>
            <person name="Hempe F."/>
            <person name="Henrissat B."/>
            <person name="Hoppner M.P."/>
            <person name="Ishida K.-I."/>
            <person name="Kim E."/>
            <person name="Koreny L."/>
            <person name="Kroth P.G."/>
            <person name="Liu Y."/>
            <person name="Malik S.-B."/>
            <person name="Maier U.G."/>
            <person name="McRose D."/>
            <person name="Mock T."/>
            <person name="Neilson J.A."/>
            <person name="Onodera N.T."/>
            <person name="Poole A.M."/>
            <person name="Pritham E.J."/>
            <person name="Richards T.A."/>
            <person name="Rocap G."/>
            <person name="Roy S.W."/>
            <person name="Sarai C."/>
            <person name="Schaack S."/>
            <person name="Shirato S."/>
            <person name="Slamovits C.H."/>
            <person name="Spencer D.F."/>
            <person name="Suzuki S."/>
            <person name="Worden A.Z."/>
            <person name="Zauner S."/>
            <person name="Barry K."/>
            <person name="Bell C."/>
            <person name="Bharti A.K."/>
            <person name="Crow J.A."/>
            <person name="Grimwood J."/>
            <person name="Kramer R."/>
            <person name="Lindquist E."/>
            <person name="Lucas S."/>
            <person name="Salamov A."/>
            <person name="McFadden G.I."/>
            <person name="Lane C.E."/>
            <person name="Keeling P.J."/>
            <person name="Gray M.W."/>
            <person name="Grigoriev I.V."/>
            <person name="Archibald J.M."/>
        </authorList>
    </citation>
    <scope>NUCLEOTIDE SEQUENCE</scope>
    <source>
        <strain evidence="15">CCMP2712</strain>
    </source>
</reference>
<dbReference type="PDB" id="6CSM">
    <property type="method" value="X-ray"/>
    <property type="resolution" value="2.90 A"/>
    <property type="chains" value="A/B/C/D=4-280"/>
</dbReference>
<feature type="transmembrane region" description="Helical" evidence="12">
    <location>
        <begin position="149"/>
        <end position="175"/>
    </location>
</feature>
<dbReference type="Proteomes" id="UP000011087">
    <property type="component" value="Unassembled WGS sequence"/>
</dbReference>
<comment type="similarity">
    <text evidence="2">Belongs to the archaeal/bacterial/fungal opsin family.</text>
</comment>
<feature type="compositionally biased region" description="Basic residues" evidence="11">
    <location>
        <begin position="365"/>
        <end position="375"/>
    </location>
</feature>
<reference evidence="13 15" key="1">
    <citation type="journal article" date="2012" name="Nature">
        <title>Algal genomes reveal evolutionary mosaicism and the fate of nucleomorphs.</title>
        <authorList>
            <consortium name="DOE Joint Genome Institute"/>
            <person name="Curtis B.A."/>
            <person name="Tanifuji G."/>
            <person name="Burki F."/>
            <person name="Gruber A."/>
            <person name="Irimia M."/>
            <person name="Maruyama S."/>
            <person name="Arias M.C."/>
            <person name="Ball S.G."/>
            <person name="Gile G.H."/>
            <person name="Hirakawa Y."/>
            <person name="Hopkins J.F."/>
            <person name="Kuo A."/>
            <person name="Rensing S.A."/>
            <person name="Schmutz J."/>
            <person name="Symeonidi A."/>
            <person name="Elias M."/>
            <person name="Eveleigh R.J."/>
            <person name="Herman E.K."/>
            <person name="Klute M.J."/>
            <person name="Nakayama T."/>
            <person name="Obornik M."/>
            <person name="Reyes-Prieto A."/>
            <person name="Armbrust E.V."/>
            <person name="Aves S.J."/>
            <person name="Beiko R.G."/>
            <person name="Coutinho P."/>
            <person name="Dacks J.B."/>
            <person name="Durnford D.G."/>
            <person name="Fast N.M."/>
            <person name="Green B.R."/>
            <person name="Grisdale C.J."/>
            <person name="Hempel F."/>
            <person name="Henrissat B."/>
            <person name="Hoppner M.P."/>
            <person name="Ishida K."/>
            <person name="Kim E."/>
            <person name="Koreny L."/>
            <person name="Kroth P.G."/>
            <person name="Liu Y."/>
            <person name="Malik S.B."/>
            <person name="Maier U.G."/>
            <person name="McRose D."/>
            <person name="Mock T."/>
            <person name="Neilson J.A."/>
            <person name="Onodera N.T."/>
            <person name="Poole A.M."/>
            <person name="Pritham E.J."/>
            <person name="Richards T.A."/>
            <person name="Rocap G."/>
            <person name="Roy S.W."/>
            <person name="Sarai C."/>
            <person name="Schaack S."/>
            <person name="Shirato S."/>
            <person name="Slamovits C.H."/>
            <person name="Spencer D.F."/>
            <person name="Suzuki S."/>
            <person name="Worden A.Z."/>
            <person name="Zauner S."/>
            <person name="Barry K."/>
            <person name="Bell C."/>
            <person name="Bharti A.K."/>
            <person name="Crow J.A."/>
            <person name="Grimwood J."/>
            <person name="Kramer R."/>
            <person name="Lindquist E."/>
            <person name="Lucas S."/>
            <person name="Salamov A."/>
            <person name="McFadden G.I."/>
            <person name="Lane C.E."/>
            <person name="Keeling P.J."/>
            <person name="Gray M.W."/>
            <person name="Grigoriev I.V."/>
            <person name="Archibald J.M."/>
        </authorList>
    </citation>
    <scope>NUCLEOTIDE SEQUENCE</scope>
    <source>
        <strain evidence="13 15">CCMP2712</strain>
    </source>
</reference>
<reference evidence="14" key="3">
    <citation type="submission" date="2016-03" db="UniProtKB">
        <authorList>
            <consortium name="EnsemblProtists"/>
        </authorList>
    </citation>
    <scope>IDENTIFICATION</scope>
</reference>